<reference evidence="10 11" key="1">
    <citation type="submission" date="2020-08" db="EMBL/GenBank/DDBJ databases">
        <title>Sequencing the genomes of 1000 actinobacteria strains.</title>
        <authorList>
            <person name="Klenk H.-P."/>
        </authorList>
    </citation>
    <scope>NUCLEOTIDE SEQUENCE [LARGE SCALE GENOMIC DNA]</scope>
    <source>
        <strain evidence="10 11">DSM 44551</strain>
    </source>
</reference>
<evidence type="ECO:0000256" key="5">
    <source>
        <dbReference type="ARBA" id="ARBA00022989"/>
    </source>
</evidence>
<evidence type="ECO:0000256" key="6">
    <source>
        <dbReference type="ARBA" id="ARBA00023136"/>
    </source>
</evidence>
<feature type="transmembrane region" description="Helical" evidence="8">
    <location>
        <begin position="162"/>
        <end position="180"/>
    </location>
</feature>
<dbReference type="AlphaFoldDB" id="A0A7W8QHL4"/>
<name>A0A7W8QHL4_9ACTN</name>
<dbReference type="SUPFAM" id="SSF103473">
    <property type="entry name" value="MFS general substrate transporter"/>
    <property type="match status" value="1"/>
</dbReference>
<feature type="transmembrane region" description="Helical" evidence="8">
    <location>
        <begin position="450"/>
        <end position="469"/>
    </location>
</feature>
<feature type="transmembrane region" description="Helical" evidence="8">
    <location>
        <begin position="361"/>
        <end position="381"/>
    </location>
</feature>
<feature type="transmembrane region" description="Helical" evidence="8">
    <location>
        <begin position="387"/>
        <end position="412"/>
    </location>
</feature>
<dbReference type="Gene3D" id="1.20.1250.20">
    <property type="entry name" value="MFS general substrate transporter like domains"/>
    <property type="match status" value="2"/>
</dbReference>
<evidence type="ECO:0000313" key="11">
    <source>
        <dbReference type="Proteomes" id="UP000572635"/>
    </source>
</evidence>
<dbReference type="PANTHER" id="PTHR43184:SF12">
    <property type="entry name" value="SUGAR PHOSPHATE EXCHANGER 3"/>
    <property type="match status" value="1"/>
</dbReference>
<dbReference type="PIRSF" id="PIRSF002808">
    <property type="entry name" value="Hexose_phosphate_transp"/>
    <property type="match status" value="1"/>
</dbReference>
<evidence type="ECO:0000256" key="2">
    <source>
        <dbReference type="ARBA" id="ARBA00022448"/>
    </source>
</evidence>
<sequence length="476" mass="49975">MAERNRTAKTPTSTLAYVRDARYERWRLQIFGVTWLVYAGFYFSRNAFSAAKVGILDDPSSSLTQAMLGNLDALYLAAYAAGQFFWGALADRFGPRAVVTGGLLMSACAALFMGLAPALILFAPLMVVQGLAQSTGWASLCKNMASFFAVRERGRVLGLWSTNYAFGGLVAAPFTGWWAYSVFDHWSAAFYAGAAVVLAALLVFLVFQRNRPEDVGLPPIEEYRGSAAAQAAPATPDSGPDAEPAGPAERAPGAPATAVPRPRPAADDGPAPPRPPGVREALATAVRNRMVLMLGLSYFLLKPARYAILLWGPVIVAQRTPEASNLEAVVIPVAFGAAGLAAPIVIGYVSDRWLGARRVPSTVLSLGCLVVALVLFEPLTASGSVPVMVAVLALIGLSVYAADTMISCTAAVDFGTSERAGSSAGFINGCGSIGAILGGLLPGYLGSDVLFYGFAAAALISGLVLLPWWNRMPEAD</sequence>
<evidence type="ECO:0000313" key="10">
    <source>
        <dbReference type="EMBL" id="MBB5430612.1"/>
    </source>
</evidence>
<protein>
    <submittedName>
        <fullName evidence="10">Sugar phosphate permease</fullName>
    </submittedName>
</protein>
<evidence type="ECO:0000256" key="3">
    <source>
        <dbReference type="ARBA" id="ARBA00022597"/>
    </source>
</evidence>
<dbReference type="PROSITE" id="PS50850">
    <property type="entry name" value="MFS"/>
    <property type="match status" value="1"/>
</dbReference>
<proteinExistence type="predicted"/>
<keyword evidence="2" id="KW-0813">Transport</keyword>
<feature type="transmembrane region" description="Helical" evidence="8">
    <location>
        <begin position="102"/>
        <end position="125"/>
    </location>
</feature>
<dbReference type="InterPro" id="IPR020846">
    <property type="entry name" value="MFS_dom"/>
</dbReference>
<evidence type="ECO:0000256" key="1">
    <source>
        <dbReference type="ARBA" id="ARBA00004651"/>
    </source>
</evidence>
<dbReference type="InterPro" id="IPR011701">
    <property type="entry name" value="MFS"/>
</dbReference>
<dbReference type="PANTHER" id="PTHR43184">
    <property type="entry name" value="MAJOR FACILITATOR SUPERFAMILY TRANSPORTER 16, ISOFORM B"/>
    <property type="match status" value="1"/>
</dbReference>
<evidence type="ECO:0000256" key="7">
    <source>
        <dbReference type="SAM" id="MobiDB-lite"/>
    </source>
</evidence>
<keyword evidence="11" id="KW-1185">Reference proteome</keyword>
<feature type="transmembrane region" description="Helical" evidence="8">
    <location>
        <begin position="73"/>
        <end position="90"/>
    </location>
</feature>
<feature type="transmembrane region" description="Helical" evidence="8">
    <location>
        <begin position="424"/>
        <end position="444"/>
    </location>
</feature>
<evidence type="ECO:0000259" key="9">
    <source>
        <dbReference type="PROSITE" id="PS50850"/>
    </source>
</evidence>
<keyword evidence="4 8" id="KW-0812">Transmembrane</keyword>
<dbReference type="InterPro" id="IPR036259">
    <property type="entry name" value="MFS_trans_sf"/>
</dbReference>
<keyword evidence="5 8" id="KW-1133">Transmembrane helix</keyword>
<feature type="transmembrane region" description="Helical" evidence="8">
    <location>
        <begin position="186"/>
        <end position="207"/>
    </location>
</feature>
<dbReference type="GO" id="GO:0022857">
    <property type="term" value="F:transmembrane transporter activity"/>
    <property type="evidence" value="ECO:0007669"/>
    <property type="project" value="InterPro"/>
</dbReference>
<evidence type="ECO:0000256" key="8">
    <source>
        <dbReference type="SAM" id="Phobius"/>
    </source>
</evidence>
<comment type="subcellular location">
    <subcellularLocation>
        <location evidence="1">Cell membrane</location>
        <topology evidence="1">Multi-pass membrane protein</topology>
    </subcellularLocation>
</comment>
<feature type="domain" description="Major facilitator superfamily (MFS) profile" evidence="9">
    <location>
        <begin position="30"/>
        <end position="473"/>
    </location>
</feature>
<feature type="transmembrane region" description="Helical" evidence="8">
    <location>
        <begin position="328"/>
        <end position="349"/>
    </location>
</feature>
<feature type="transmembrane region" description="Helical" evidence="8">
    <location>
        <begin position="26"/>
        <end position="43"/>
    </location>
</feature>
<dbReference type="EMBL" id="JACHDB010000001">
    <property type="protein sequence ID" value="MBB5430612.1"/>
    <property type="molecule type" value="Genomic_DNA"/>
</dbReference>
<dbReference type="Proteomes" id="UP000572635">
    <property type="component" value="Unassembled WGS sequence"/>
</dbReference>
<dbReference type="RefSeq" id="WP_184388620.1">
    <property type="nucleotide sequence ID" value="NZ_BAAAJD010000023.1"/>
</dbReference>
<accession>A0A7W8QHL4</accession>
<organism evidence="10 11">
    <name type="scientific">Nocardiopsis composta</name>
    <dbReference type="NCBI Taxonomy" id="157465"/>
    <lineage>
        <taxon>Bacteria</taxon>
        <taxon>Bacillati</taxon>
        <taxon>Actinomycetota</taxon>
        <taxon>Actinomycetes</taxon>
        <taxon>Streptosporangiales</taxon>
        <taxon>Nocardiopsidaceae</taxon>
        <taxon>Nocardiopsis</taxon>
    </lineage>
</organism>
<feature type="region of interest" description="Disordered" evidence="7">
    <location>
        <begin position="228"/>
        <end position="278"/>
    </location>
</feature>
<keyword evidence="6 8" id="KW-0472">Membrane</keyword>
<comment type="caution">
    <text evidence="10">The sequence shown here is derived from an EMBL/GenBank/DDBJ whole genome shotgun (WGS) entry which is preliminary data.</text>
</comment>
<dbReference type="Pfam" id="PF07690">
    <property type="entry name" value="MFS_1"/>
    <property type="match status" value="1"/>
</dbReference>
<evidence type="ECO:0000256" key="4">
    <source>
        <dbReference type="ARBA" id="ARBA00022692"/>
    </source>
</evidence>
<dbReference type="GO" id="GO:0005886">
    <property type="term" value="C:plasma membrane"/>
    <property type="evidence" value="ECO:0007669"/>
    <property type="project" value="UniProtKB-SubCell"/>
</dbReference>
<feature type="compositionally biased region" description="Low complexity" evidence="7">
    <location>
        <begin position="228"/>
        <end position="260"/>
    </location>
</feature>
<gene>
    <name evidence="10" type="ORF">HDA36_000696</name>
</gene>
<dbReference type="InterPro" id="IPR000849">
    <property type="entry name" value="Sugar_P_transporter"/>
</dbReference>
<keyword evidence="3" id="KW-0762">Sugar transport</keyword>
<feature type="transmembrane region" description="Helical" evidence="8">
    <location>
        <begin position="291"/>
        <end position="316"/>
    </location>
</feature>